<dbReference type="EMBL" id="JBHLWI010000050">
    <property type="protein sequence ID" value="MFC0264388.1"/>
    <property type="molecule type" value="Genomic_DNA"/>
</dbReference>
<keyword evidence="3" id="KW-1185">Reference proteome</keyword>
<protein>
    <submittedName>
        <fullName evidence="2">DUF4386 domain-containing protein</fullName>
    </submittedName>
</protein>
<sequence>MQISNQNQVKTASMTGIWYLALALSGVLGFMVIHPQIFITEDPTKTLENITQNTILARIRLLLEFAIIISQALTAVWFYKLFRSINEWGAWTLTIWGTVNSVVIMVSAISMATAIGIAESLTLGLGQKISLLELLNHLSSNAWGIGSLFFGLWLIPMGFIIVSSRRMPVWLGRILIIGGIGYLLSAFLGYLDLKFAFIDFLTIPATIGEFWLIAYLLWFGIRPASGFYDEDLD</sequence>
<organism evidence="2 3">
    <name type="scientific">Fontibacter flavus</name>
    <dbReference type="NCBI Taxonomy" id="654838"/>
    <lineage>
        <taxon>Bacteria</taxon>
        <taxon>Pseudomonadati</taxon>
        <taxon>Bacteroidota</taxon>
        <taxon>Cytophagia</taxon>
        <taxon>Cytophagales</taxon>
        <taxon>Cyclobacteriaceae</taxon>
        <taxon>Fontibacter</taxon>
    </lineage>
</organism>
<comment type="caution">
    <text evidence="2">The sequence shown here is derived from an EMBL/GenBank/DDBJ whole genome shotgun (WGS) entry which is preliminary data.</text>
</comment>
<feature type="transmembrane region" description="Helical" evidence="1">
    <location>
        <begin position="197"/>
        <end position="218"/>
    </location>
</feature>
<reference evidence="2 3" key="1">
    <citation type="submission" date="2024-09" db="EMBL/GenBank/DDBJ databases">
        <authorList>
            <person name="Sun Q."/>
            <person name="Mori K."/>
        </authorList>
    </citation>
    <scope>NUCLEOTIDE SEQUENCE [LARGE SCALE GENOMIC DNA]</scope>
    <source>
        <strain evidence="2 3">CCM 7650</strain>
    </source>
</reference>
<name>A0ABV6FX31_9BACT</name>
<dbReference type="RefSeq" id="WP_382388929.1">
    <property type="nucleotide sequence ID" value="NZ_JBHLWI010000050.1"/>
</dbReference>
<dbReference type="InterPro" id="IPR025495">
    <property type="entry name" value="DUF4386"/>
</dbReference>
<feature type="transmembrane region" description="Helical" evidence="1">
    <location>
        <begin position="142"/>
        <end position="162"/>
    </location>
</feature>
<evidence type="ECO:0000256" key="1">
    <source>
        <dbReference type="SAM" id="Phobius"/>
    </source>
</evidence>
<keyword evidence="1" id="KW-0472">Membrane</keyword>
<keyword evidence="1" id="KW-0812">Transmembrane</keyword>
<accession>A0ABV6FX31</accession>
<feature type="transmembrane region" description="Helical" evidence="1">
    <location>
        <begin position="174"/>
        <end position="191"/>
    </location>
</feature>
<dbReference type="Proteomes" id="UP001589797">
    <property type="component" value="Unassembled WGS sequence"/>
</dbReference>
<gene>
    <name evidence="2" type="ORF">ACFFIP_17005</name>
</gene>
<feature type="transmembrane region" description="Helical" evidence="1">
    <location>
        <begin position="91"/>
        <end position="118"/>
    </location>
</feature>
<evidence type="ECO:0000313" key="3">
    <source>
        <dbReference type="Proteomes" id="UP001589797"/>
    </source>
</evidence>
<proteinExistence type="predicted"/>
<evidence type="ECO:0000313" key="2">
    <source>
        <dbReference type="EMBL" id="MFC0264388.1"/>
    </source>
</evidence>
<keyword evidence="1" id="KW-1133">Transmembrane helix</keyword>
<feature type="transmembrane region" description="Helical" evidence="1">
    <location>
        <begin position="59"/>
        <end position="79"/>
    </location>
</feature>
<feature type="transmembrane region" description="Helical" evidence="1">
    <location>
        <begin position="16"/>
        <end position="39"/>
    </location>
</feature>
<dbReference type="Pfam" id="PF14329">
    <property type="entry name" value="DUF4386"/>
    <property type="match status" value="1"/>
</dbReference>